<accession>A0AAE7WFH6</accession>
<evidence type="ECO:0000313" key="1">
    <source>
        <dbReference type="EMBL" id="QYN79918.1"/>
    </source>
</evidence>
<organism evidence="1 2">
    <name type="scientific">Kosakonia phage Kc263</name>
    <dbReference type="NCBI Taxonomy" id="2863194"/>
    <lineage>
        <taxon>Viruses</taxon>
        <taxon>Duplodnaviria</taxon>
        <taxon>Heunggongvirae</taxon>
        <taxon>Uroviricota</taxon>
        <taxon>Caudoviricetes</taxon>
        <taxon>Chimalliviridae</taxon>
        <taxon>Branisovskavirus</taxon>
        <taxon>Branisovskavirus Kc263</taxon>
    </lineage>
</organism>
<dbReference type="EMBL" id="MZ348422">
    <property type="protein sequence ID" value="QYN79918.1"/>
    <property type="molecule type" value="Genomic_DNA"/>
</dbReference>
<dbReference type="KEGG" id="vg:77953095"/>
<name>A0AAE7WFH6_9CAUD</name>
<reference evidence="1" key="1">
    <citation type="journal article" date="2021" name="Viruses">
        <title>Novel Viruses That Lyse Plant and Human Strains of Kosakonia cowanii.</title>
        <authorList>
            <person name="Petrzik K."/>
            <person name="Brazdova S."/>
            <person name="Krawczyk K."/>
        </authorList>
    </citation>
    <scope>NUCLEOTIDE SEQUENCE</scope>
</reference>
<keyword evidence="2" id="KW-1185">Reference proteome</keyword>
<proteinExistence type="predicted"/>
<dbReference type="RefSeq" id="YP_010676730.1">
    <property type="nucleotide sequence ID" value="NC_071015.1"/>
</dbReference>
<sequence length="173" mass="20070">MLIEKLALYRIGTGGDSTKTVTIDELTAIVLWLVGAYYNKEMSPLTLRGQTFCWRDGYVIKFVDQNEAMSMDTLCQLLLDIDNTARLDGGFLTYLFPVLDDWYECTPVSKFRVKIVDGLLNYYDQHDEAVLPVALRHSEDWKHWYAVKQTDQYEGKEVFVTRYKFDNLSLGQL</sequence>
<dbReference type="GeneID" id="77953095"/>
<evidence type="ECO:0000313" key="2">
    <source>
        <dbReference type="Proteomes" id="UP000828443"/>
    </source>
</evidence>
<dbReference type="Proteomes" id="UP000828443">
    <property type="component" value="Segment"/>
</dbReference>
<protein>
    <submittedName>
        <fullName evidence="1">Uncharacterized protein</fullName>
    </submittedName>
</protein>